<sequence length="81" mass="9581">MLPMTKYFTPNEQLIRYVYQEMSELESIAFEQLLQQNECLMQEYLDTLDMLGRLNEMVMEPSEKTVKAIKKKARSSGLERV</sequence>
<name>A0ABQ1VAE3_9BACT</name>
<gene>
    <name evidence="1" type="ORF">GCM10011339_41810</name>
</gene>
<evidence type="ECO:0000313" key="2">
    <source>
        <dbReference type="Proteomes" id="UP000647339"/>
    </source>
</evidence>
<reference evidence="2" key="1">
    <citation type="journal article" date="2019" name="Int. J. Syst. Evol. Microbiol.">
        <title>The Global Catalogue of Microorganisms (GCM) 10K type strain sequencing project: providing services to taxonomists for standard genome sequencing and annotation.</title>
        <authorList>
            <consortium name="The Broad Institute Genomics Platform"/>
            <consortium name="The Broad Institute Genome Sequencing Center for Infectious Disease"/>
            <person name="Wu L."/>
            <person name="Ma J."/>
        </authorList>
    </citation>
    <scope>NUCLEOTIDE SEQUENCE [LARGE SCALE GENOMIC DNA]</scope>
    <source>
        <strain evidence="2">CGMCC 1.15407</strain>
    </source>
</reference>
<dbReference type="EMBL" id="BMIU01000030">
    <property type="protein sequence ID" value="GGF48815.1"/>
    <property type="molecule type" value="Genomic_DNA"/>
</dbReference>
<proteinExistence type="predicted"/>
<evidence type="ECO:0000313" key="1">
    <source>
        <dbReference type="EMBL" id="GGF48815.1"/>
    </source>
</evidence>
<protein>
    <submittedName>
        <fullName evidence="1">Uncharacterized protein</fullName>
    </submittedName>
</protein>
<dbReference type="Proteomes" id="UP000647339">
    <property type="component" value="Unassembled WGS sequence"/>
</dbReference>
<keyword evidence="2" id="KW-1185">Reference proteome</keyword>
<accession>A0ABQ1VAE3</accession>
<comment type="caution">
    <text evidence="1">The sequence shown here is derived from an EMBL/GenBank/DDBJ whole genome shotgun (WGS) entry which is preliminary data.</text>
</comment>
<organism evidence="1 2">
    <name type="scientific">Echinicola rosea</name>
    <dbReference type="NCBI Taxonomy" id="1807691"/>
    <lineage>
        <taxon>Bacteria</taxon>
        <taxon>Pseudomonadati</taxon>
        <taxon>Bacteroidota</taxon>
        <taxon>Cytophagia</taxon>
        <taxon>Cytophagales</taxon>
        <taxon>Cyclobacteriaceae</taxon>
        <taxon>Echinicola</taxon>
    </lineage>
</organism>